<dbReference type="SUPFAM" id="SSF50182">
    <property type="entry name" value="Sm-like ribonucleoproteins"/>
    <property type="match status" value="1"/>
</dbReference>
<comment type="function">
    <text evidence="7">Mechanosensitive channel that participates in the regulation of osmotic pressure changes within the cell, opening in response to stretch forces in the membrane lipid bilayer, without the need for other proteins. Contributes to normal resistance to hypoosmotic shock. Forms an ion channel of 1.0 nanosiemens conductance with a slight preference for anions.</text>
</comment>
<feature type="domain" description="Mechanosensitive ion channel MscS" evidence="8">
    <location>
        <begin position="184"/>
        <end position="251"/>
    </location>
</feature>
<gene>
    <name evidence="11" type="ORF">FX988_01209</name>
</gene>
<accession>A0A857JJ49</accession>
<dbReference type="GO" id="GO:0005886">
    <property type="term" value="C:plasma membrane"/>
    <property type="evidence" value="ECO:0007669"/>
    <property type="project" value="UniProtKB-SubCell"/>
</dbReference>
<dbReference type="SUPFAM" id="SSF82689">
    <property type="entry name" value="Mechanosensitive channel protein MscS (YggB), C-terminal domain"/>
    <property type="match status" value="1"/>
</dbReference>
<name>A0A857JJ49_9ALTE</name>
<keyword evidence="4 7" id="KW-0812">Transmembrane</keyword>
<dbReference type="Pfam" id="PF00924">
    <property type="entry name" value="MS_channel_2nd"/>
    <property type="match status" value="1"/>
</dbReference>
<dbReference type="PANTHER" id="PTHR30221">
    <property type="entry name" value="SMALL-CONDUCTANCE MECHANOSENSITIVE CHANNEL"/>
    <property type="match status" value="1"/>
</dbReference>
<dbReference type="RefSeq" id="WP_160178782.1">
    <property type="nucleotide sequence ID" value="NZ_CP047656.1"/>
</dbReference>
<evidence type="ECO:0000256" key="7">
    <source>
        <dbReference type="RuleBase" id="RU369025"/>
    </source>
</evidence>
<dbReference type="InterPro" id="IPR049278">
    <property type="entry name" value="MS_channel_C"/>
</dbReference>
<evidence type="ECO:0000259" key="9">
    <source>
        <dbReference type="Pfam" id="PF21082"/>
    </source>
</evidence>
<feature type="transmembrane region" description="Helical" evidence="7">
    <location>
        <begin position="139"/>
        <end position="160"/>
    </location>
</feature>
<dbReference type="Proteomes" id="UP000464524">
    <property type="component" value="Chromosome"/>
</dbReference>
<dbReference type="Gene3D" id="2.30.30.60">
    <property type="match status" value="1"/>
</dbReference>
<organism evidence="11 12">
    <name type="scientific">Paraglaciecola mesophila</name>
    <dbReference type="NCBI Taxonomy" id="197222"/>
    <lineage>
        <taxon>Bacteria</taxon>
        <taxon>Pseudomonadati</taxon>
        <taxon>Pseudomonadota</taxon>
        <taxon>Gammaproteobacteria</taxon>
        <taxon>Alteromonadales</taxon>
        <taxon>Alteromonadaceae</taxon>
        <taxon>Paraglaciecola</taxon>
    </lineage>
</organism>
<feature type="transmembrane region" description="Helical" evidence="7">
    <location>
        <begin position="24"/>
        <end position="49"/>
    </location>
</feature>
<evidence type="ECO:0000256" key="4">
    <source>
        <dbReference type="ARBA" id="ARBA00022692"/>
    </source>
</evidence>
<protein>
    <recommendedName>
        <fullName evidence="7">Small-conductance mechanosensitive channel</fullName>
    </recommendedName>
</protein>
<keyword evidence="12" id="KW-1185">Reference proteome</keyword>
<dbReference type="OrthoDB" id="9799209at2"/>
<dbReference type="Gene3D" id="1.10.287.1260">
    <property type="match status" value="1"/>
</dbReference>
<dbReference type="InterPro" id="IPR049142">
    <property type="entry name" value="MS_channel_1st"/>
</dbReference>
<keyword evidence="3" id="KW-1003">Cell membrane</keyword>
<dbReference type="Pfam" id="PF21088">
    <property type="entry name" value="MS_channel_1st"/>
    <property type="match status" value="1"/>
</dbReference>
<dbReference type="PANTHER" id="PTHR30221:SF1">
    <property type="entry name" value="SMALL-CONDUCTANCE MECHANOSENSITIVE CHANNEL"/>
    <property type="match status" value="1"/>
</dbReference>
<dbReference type="InterPro" id="IPR010920">
    <property type="entry name" value="LSM_dom_sf"/>
</dbReference>
<keyword evidence="7" id="KW-0406">Ion transport</keyword>
<dbReference type="InterPro" id="IPR045275">
    <property type="entry name" value="MscS_archaea/bacteria_type"/>
</dbReference>
<dbReference type="GO" id="GO:0008381">
    <property type="term" value="F:mechanosensitive monoatomic ion channel activity"/>
    <property type="evidence" value="ECO:0007669"/>
    <property type="project" value="InterPro"/>
</dbReference>
<keyword evidence="7" id="KW-0997">Cell inner membrane</keyword>
<dbReference type="InterPro" id="IPR011066">
    <property type="entry name" value="MscS_channel_C_sf"/>
</dbReference>
<sequence length="369" mass="41280">MFEQLHQTIAPFLTLFGTNTYTQAGLVIALSFIVASIFKYVLIVGLKALISRIHLDLDGSFLHLLHTPIYYSLLLMGFSSAASILAPTALYGHIIFSSLQSVAVLIWTAFFLRANHVLLRKIALNPNRFHAINNKTLPLFLNLVNIIILVLAVYFVFSVWGVDMTAWLASAGIVGIAVGFAAKDTLANLFSGVFIMADAPYKIGDYIVLDSGERGEVTHIGMRSTRMLTREDVEVTIPNSVMGNSKIINESGGPHEKSRCRVPVGVSYDADIDEVREVLMQIAIAEKEYVCDDPEPRVRFRRYGASALEFELLVWITKPALRGRVVDILNCEIFKQFKQRNIEIPYAKHDLYIKEMPERRASDTNGKPE</sequence>
<dbReference type="KEGG" id="pmes:FX988_01209"/>
<dbReference type="SUPFAM" id="SSF82861">
    <property type="entry name" value="Mechanosensitive channel protein MscS (YggB), transmembrane region"/>
    <property type="match status" value="1"/>
</dbReference>
<keyword evidence="5 7" id="KW-1133">Transmembrane helix</keyword>
<comment type="caution">
    <text evidence="7">Lacks conserved residue(s) required for the propagation of feature annotation.</text>
</comment>
<dbReference type="Gene3D" id="3.30.70.100">
    <property type="match status" value="1"/>
</dbReference>
<comment type="similarity">
    <text evidence="2 7">Belongs to the MscS (TC 1.A.23) family.</text>
</comment>
<dbReference type="InterPro" id="IPR023408">
    <property type="entry name" value="MscS_beta-dom_sf"/>
</dbReference>
<evidence type="ECO:0000313" key="12">
    <source>
        <dbReference type="Proteomes" id="UP000464524"/>
    </source>
</evidence>
<evidence type="ECO:0000259" key="8">
    <source>
        <dbReference type="Pfam" id="PF00924"/>
    </source>
</evidence>
<keyword evidence="6 7" id="KW-0472">Membrane</keyword>
<evidence type="ECO:0000256" key="2">
    <source>
        <dbReference type="ARBA" id="ARBA00008017"/>
    </source>
</evidence>
<dbReference type="EMBL" id="CP047656">
    <property type="protein sequence ID" value="QHJ10987.1"/>
    <property type="molecule type" value="Genomic_DNA"/>
</dbReference>
<proteinExistence type="inferred from homology"/>
<evidence type="ECO:0000256" key="6">
    <source>
        <dbReference type="ARBA" id="ARBA00023136"/>
    </source>
</evidence>
<evidence type="ECO:0000259" key="10">
    <source>
        <dbReference type="Pfam" id="PF21088"/>
    </source>
</evidence>
<feature type="transmembrane region" description="Helical" evidence="7">
    <location>
        <begin position="61"/>
        <end position="84"/>
    </location>
</feature>
<dbReference type="InterPro" id="IPR006685">
    <property type="entry name" value="MscS_channel_2nd"/>
</dbReference>
<evidence type="ECO:0000256" key="5">
    <source>
        <dbReference type="ARBA" id="ARBA00022989"/>
    </source>
</evidence>
<keyword evidence="7" id="KW-0407">Ion channel</keyword>
<feature type="transmembrane region" description="Helical" evidence="7">
    <location>
        <begin position="166"/>
        <end position="182"/>
    </location>
</feature>
<dbReference type="InterPro" id="IPR011014">
    <property type="entry name" value="MscS_channel_TM-2"/>
</dbReference>
<feature type="transmembrane region" description="Helical" evidence="7">
    <location>
        <begin position="90"/>
        <end position="112"/>
    </location>
</feature>
<feature type="domain" description="Mechanosensitive ion channel MscS C-terminal" evidence="9">
    <location>
        <begin position="262"/>
        <end position="344"/>
    </location>
</feature>
<dbReference type="AlphaFoldDB" id="A0A857JJ49"/>
<comment type="subcellular location">
    <subcellularLocation>
        <location evidence="7">Cell inner membrane</location>
        <topology evidence="7">Multi-pass membrane protein</topology>
    </subcellularLocation>
    <subcellularLocation>
        <location evidence="1">Cell membrane</location>
        <topology evidence="1">Multi-pass membrane protein</topology>
    </subcellularLocation>
</comment>
<keyword evidence="7" id="KW-0813">Transport</keyword>
<dbReference type="Pfam" id="PF21082">
    <property type="entry name" value="MS_channel_3rd"/>
    <property type="match status" value="1"/>
</dbReference>
<evidence type="ECO:0000256" key="3">
    <source>
        <dbReference type="ARBA" id="ARBA00022475"/>
    </source>
</evidence>
<evidence type="ECO:0000256" key="1">
    <source>
        <dbReference type="ARBA" id="ARBA00004651"/>
    </source>
</evidence>
<reference evidence="11 12" key="1">
    <citation type="submission" date="2019-12" db="EMBL/GenBank/DDBJ databases">
        <title>Genome sequencing and assembly of endphytes of Porphyra tenera.</title>
        <authorList>
            <person name="Park J.M."/>
            <person name="Shin R."/>
            <person name="Jo S.H."/>
        </authorList>
    </citation>
    <scope>NUCLEOTIDE SEQUENCE [LARGE SCALE GENOMIC DNA]</scope>
    <source>
        <strain evidence="11 12">GPM4</strain>
    </source>
</reference>
<evidence type="ECO:0000313" key="11">
    <source>
        <dbReference type="EMBL" id="QHJ10987.1"/>
    </source>
</evidence>
<feature type="domain" description="Mechanosensitive ion channel transmembrane helices 2/3" evidence="10">
    <location>
        <begin position="142"/>
        <end position="183"/>
    </location>
</feature>
<comment type="subunit">
    <text evidence="7">Homoheptamer.</text>
</comment>